<name>A0ABD3D3E4_9LAMI</name>
<dbReference type="InterPro" id="IPR001356">
    <property type="entry name" value="HD"/>
</dbReference>
<evidence type="ECO:0000259" key="10">
    <source>
        <dbReference type="PROSITE" id="PS50071"/>
    </source>
</evidence>
<gene>
    <name evidence="11" type="ORF">CASFOL_018806</name>
</gene>
<dbReference type="InterPro" id="IPR009057">
    <property type="entry name" value="Homeodomain-like_sf"/>
</dbReference>
<comment type="similarity">
    <text evidence="2">Belongs to the TALE/BELL homeobox family.</text>
</comment>
<evidence type="ECO:0000256" key="3">
    <source>
        <dbReference type="ARBA" id="ARBA00023015"/>
    </source>
</evidence>
<feature type="DNA-binding region" description="Homeobox" evidence="8">
    <location>
        <begin position="385"/>
        <end position="447"/>
    </location>
</feature>
<dbReference type="Proteomes" id="UP001632038">
    <property type="component" value="Unassembled WGS sequence"/>
</dbReference>
<evidence type="ECO:0000256" key="6">
    <source>
        <dbReference type="ARBA" id="ARBA00023163"/>
    </source>
</evidence>
<feature type="region of interest" description="Disordered" evidence="9">
    <location>
        <begin position="234"/>
        <end position="270"/>
    </location>
</feature>
<dbReference type="CDD" id="cd00086">
    <property type="entry name" value="homeodomain"/>
    <property type="match status" value="1"/>
</dbReference>
<keyword evidence="7 8" id="KW-0539">Nucleus</keyword>
<dbReference type="SMART" id="SM00389">
    <property type="entry name" value="HOX"/>
    <property type="match status" value="1"/>
</dbReference>
<keyword evidence="5 8" id="KW-0371">Homeobox</keyword>
<proteinExistence type="inferred from homology"/>
<dbReference type="Gene3D" id="1.10.10.60">
    <property type="entry name" value="Homeodomain-like"/>
    <property type="match status" value="1"/>
</dbReference>
<dbReference type="Pfam" id="PF07526">
    <property type="entry name" value="POX"/>
    <property type="match status" value="1"/>
</dbReference>
<dbReference type="SUPFAM" id="SSF46689">
    <property type="entry name" value="Homeodomain-like"/>
    <property type="match status" value="1"/>
</dbReference>
<evidence type="ECO:0000256" key="1">
    <source>
        <dbReference type="ARBA" id="ARBA00004123"/>
    </source>
</evidence>
<evidence type="ECO:0000256" key="9">
    <source>
        <dbReference type="SAM" id="MobiDB-lite"/>
    </source>
</evidence>
<dbReference type="EMBL" id="JAVIJP010000026">
    <property type="protein sequence ID" value="KAL3636507.1"/>
    <property type="molecule type" value="Genomic_DNA"/>
</dbReference>
<dbReference type="GO" id="GO:0003677">
    <property type="term" value="F:DNA binding"/>
    <property type="evidence" value="ECO:0007669"/>
    <property type="project" value="UniProtKB-UniRule"/>
</dbReference>
<dbReference type="SMART" id="SM00574">
    <property type="entry name" value="POX"/>
    <property type="match status" value="1"/>
</dbReference>
<organism evidence="11 12">
    <name type="scientific">Castilleja foliolosa</name>
    <dbReference type="NCBI Taxonomy" id="1961234"/>
    <lineage>
        <taxon>Eukaryota</taxon>
        <taxon>Viridiplantae</taxon>
        <taxon>Streptophyta</taxon>
        <taxon>Embryophyta</taxon>
        <taxon>Tracheophyta</taxon>
        <taxon>Spermatophyta</taxon>
        <taxon>Magnoliopsida</taxon>
        <taxon>eudicotyledons</taxon>
        <taxon>Gunneridae</taxon>
        <taxon>Pentapetalae</taxon>
        <taxon>asterids</taxon>
        <taxon>lamiids</taxon>
        <taxon>Lamiales</taxon>
        <taxon>Orobanchaceae</taxon>
        <taxon>Pedicularideae</taxon>
        <taxon>Castillejinae</taxon>
        <taxon>Castilleja</taxon>
    </lineage>
</organism>
<keyword evidence="3" id="KW-0805">Transcription regulation</keyword>
<dbReference type="AlphaFoldDB" id="A0ABD3D3E4"/>
<accession>A0ABD3D3E4</accession>
<comment type="subcellular location">
    <subcellularLocation>
        <location evidence="1 8">Nucleus</location>
    </subcellularLocation>
</comment>
<keyword evidence="6" id="KW-0804">Transcription</keyword>
<dbReference type="GO" id="GO:0005634">
    <property type="term" value="C:nucleus"/>
    <property type="evidence" value="ECO:0007669"/>
    <property type="project" value="UniProtKB-SubCell"/>
</dbReference>
<dbReference type="InterPro" id="IPR006563">
    <property type="entry name" value="POX_dom"/>
</dbReference>
<keyword evidence="12" id="KW-1185">Reference proteome</keyword>
<feature type="domain" description="Homeobox" evidence="10">
    <location>
        <begin position="383"/>
        <end position="446"/>
    </location>
</feature>
<keyword evidence="4 8" id="KW-0238">DNA-binding</keyword>
<dbReference type="PANTHER" id="PTHR11850">
    <property type="entry name" value="HOMEOBOX PROTEIN TRANSCRIPTION FACTORS"/>
    <property type="match status" value="1"/>
</dbReference>
<evidence type="ECO:0000256" key="8">
    <source>
        <dbReference type="PROSITE-ProRule" id="PRU00108"/>
    </source>
</evidence>
<dbReference type="Pfam" id="PF05920">
    <property type="entry name" value="Homeobox_KN"/>
    <property type="match status" value="1"/>
</dbReference>
<dbReference type="PROSITE" id="PS50071">
    <property type="entry name" value="HOMEOBOX_2"/>
    <property type="match status" value="1"/>
</dbReference>
<evidence type="ECO:0000256" key="2">
    <source>
        <dbReference type="ARBA" id="ARBA00006454"/>
    </source>
</evidence>
<sequence length="593" mass="65517">MSQDYNNSHQNFFNFSNGLQQQQQQHIAQQIRRDKLRAQGVIETPPFSGIEAGGGMMSEMFNFPSYGAVSSNTELLETQSYQNPRAAQPTYAADWYSLRRSTVNDNAVTYQDSESAMQLFPPNSTSSTLNMLLPNPNPPPPPAGGHFGQFTWFPYENNNNSNNINTETPVVELGQQRLSLSLSSQLAPGGGGASHSRQWSNINLSGSKYAKAAQELLEEFCSVGRGQFRNILPNNKPSAAGGGGGDINAASSSSSKDHRPSLSASDRLEHQRRKVKLSSMLDEVDRRYNHYCEQMQIVVNSFDMIMGFGAAAPYTTLAHKAMSRHFRCLKEALTAQLKKSCELLGDKDAGKMGVTKGETPRLRILERSLRQQRVYHQMGMMEQEAWRPQRGLPERSVSALRAWLFEHFLNPYPSDADKQILARQTGLSRNQVSNWFINARVRLWKPMVEEMYQQEANDDTEDHDKDHTSSSTTSTSPAAQIPMPPPTTTSATTSFTPPPPAKTPQLINAHENDPSFGSINAHFFSEYHPNIGGSIPAATSAAANSFQADMWRRHPINRVGTSGGDVSLTLGLRHDAGNLPEDNPFSGGDFDGC</sequence>
<evidence type="ECO:0000256" key="5">
    <source>
        <dbReference type="ARBA" id="ARBA00023155"/>
    </source>
</evidence>
<protein>
    <recommendedName>
        <fullName evidence="10">Homeobox domain-containing protein</fullName>
    </recommendedName>
</protein>
<dbReference type="InterPro" id="IPR050224">
    <property type="entry name" value="TALE_homeobox"/>
</dbReference>
<evidence type="ECO:0000313" key="11">
    <source>
        <dbReference type="EMBL" id="KAL3636507.1"/>
    </source>
</evidence>
<evidence type="ECO:0000256" key="4">
    <source>
        <dbReference type="ARBA" id="ARBA00023125"/>
    </source>
</evidence>
<dbReference type="FunFam" id="1.10.10.60:FF:000083">
    <property type="entry name" value="BEL1-like homeodomain protein 4"/>
    <property type="match status" value="1"/>
</dbReference>
<reference evidence="12" key="1">
    <citation type="journal article" date="2024" name="IScience">
        <title>Strigolactones Initiate the Formation of Haustorium-like Structures in Castilleja.</title>
        <authorList>
            <person name="Buerger M."/>
            <person name="Peterson D."/>
            <person name="Chory J."/>
        </authorList>
    </citation>
    <scope>NUCLEOTIDE SEQUENCE [LARGE SCALE GENOMIC DNA]</scope>
</reference>
<evidence type="ECO:0000256" key="7">
    <source>
        <dbReference type="ARBA" id="ARBA00023242"/>
    </source>
</evidence>
<feature type="region of interest" description="Disordered" evidence="9">
    <location>
        <begin position="455"/>
        <end position="510"/>
    </location>
</feature>
<evidence type="ECO:0000313" key="12">
    <source>
        <dbReference type="Proteomes" id="UP001632038"/>
    </source>
</evidence>
<comment type="caution">
    <text evidence="11">The sequence shown here is derived from an EMBL/GenBank/DDBJ whole genome shotgun (WGS) entry which is preliminary data.</text>
</comment>
<dbReference type="InterPro" id="IPR008422">
    <property type="entry name" value="KN_HD"/>
</dbReference>